<comment type="pathway">
    <text evidence="1 9">Porphyrin-containing compound metabolism; protoporphyrin-IX biosynthesis; coproporphyrinogen-III from 5-aminolevulinate: step 3/4.</text>
</comment>
<protein>
    <recommendedName>
        <fullName evidence="7 9">Uroporphyrinogen-III synthase</fullName>
        <ecNumber evidence="3 9">4.2.1.75</ecNumber>
    </recommendedName>
</protein>
<organism evidence="11 12">
    <name type="scientific">Thalassotalea eurytherma</name>
    <dbReference type="NCBI Taxonomy" id="1144278"/>
    <lineage>
        <taxon>Bacteria</taxon>
        <taxon>Pseudomonadati</taxon>
        <taxon>Pseudomonadota</taxon>
        <taxon>Gammaproteobacteria</taxon>
        <taxon>Alteromonadales</taxon>
        <taxon>Colwelliaceae</taxon>
        <taxon>Thalassotalea</taxon>
    </lineage>
</organism>
<comment type="catalytic activity">
    <reaction evidence="8 9">
        <text>hydroxymethylbilane = uroporphyrinogen III + H2O</text>
        <dbReference type="Rhea" id="RHEA:18965"/>
        <dbReference type="ChEBI" id="CHEBI:15377"/>
        <dbReference type="ChEBI" id="CHEBI:57308"/>
        <dbReference type="ChEBI" id="CHEBI:57845"/>
        <dbReference type="EC" id="4.2.1.75"/>
    </reaction>
</comment>
<dbReference type="SUPFAM" id="SSF69618">
    <property type="entry name" value="HemD-like"/>
    <property type="match status" value="1"/>
</dbReference>
<dbReference type="PANTHER" id="PTHR38042:SF1">
    <property type="entry name" value="UROPORPHYRINOGEN-III SYNTHASE, CHLOROPLASTIC"/>
    <property type="match status" value="1"/>
</dbReference>
<evidence type="ECO:0000256" key="6">
    <source>
        <dbReference type="ARBA" id="ARBA00037589"/>
    </source>
</evidence>
<dbReference type="InterPro" id="IPR036108">
    <property type="entry name" value="4pyrrol_syn_uPrphyn_synt_sf"/>
</dbReference>
<dbReference type="PANTHER" id="PTHR38042">
    <property type="entry name" value="UROPORPHYRINOGEN-III SYNTHASE, CHLOROPLASTIC"/>
    <property type="match status" value="1"/>
</dbReference>
<evidence type="ECO:0000256" key="7">
    <source>
        <dbReference type="ARBA" id="ARBA00040167"/>
    </source>
</evidence>
<comment type="caution">
    <text evidence="11">The sequence shown here is derived from an EMBL/GenBank/DDBJ whole genome shotgun (WGS) entry which is preliminary data.</text>
</comment>
<comment type="function">
    <text evidence="6 9">Catalyzes cyclization of the linear tetrapyrrole, hydroxymethylbilane, to the macrocyclic uroporphyrinogen III.</text>
</comment>
<dbReference type="RefSeq" id="WP_284205994.1">
    <property type="nucleotide sequence ID" value="NZ_BSSU01000001.1"/>
</dbReference>
<evidence type="ECO:0000256" key="4">
    <source>
        <dbReference type="ARBA" id="ARBA00023239"/>
    </source>
</evidence>
<evidence type="ECO:0000256" key="8">
    <source>
        <dbReference type="ARBA" id="ARBA00048617"/>
    </source>
</evidence>
<keyword evidence="5 9" id="KW-0627">Porphyrin biosynthesis</keyword>
<dbReference type="EMBL" id="BSSU01000001">
    <property type="protein sequence ID" value="GLX80675.1"/>
    <property type="molecule type" value="Genomic_DNA"/>
</dbReference>
<feature type="domain" description="Tetrapyrrole biosynthesis uroporphyrinogen III synthase" evidence="10">
    <location>
        <begin position="19"/>
        <end position="232"/>
    </location>
</feature>
<evidence type="ECO:0000313" key="12">
    <source>
        <dbReference type="Proteomes" id="UP001157133"/>
    </source>
</evidence>
<dbReference type="InterPro" id="IPR003754">
    <property type="entry name" value="4pyrrol_synth_uPrphyn_synth"/>
</dbReference>
<name>A0ABQ6H0U6_9GAMM</name>
<dbReference type="CDD" id="cd06578">
    <property type="entry name" value="HemD"/>
    <property type="match status" value="1"/>
</dbReference>
<dbReference type="Proteomes" id="UP001157133">
    <property type="component" value="Unassembled WGS sequence"/>
</dbReference>
<evidence type="ECO:0000256" key="2">
    <source>
        <dbReference type="ARBA" id="ARBA00008133"/>
    </source>
</evidence>
<keyword evidence="12" id="KW-1185">Reference proteome</keyword>
<proteinExistence type="inferred from homology"/>
<evidence type="ECO:0000256" key="9">
    <source>
        <dbReference type="RuleBase" id="RU366031"/>
    </source>
</evidence>
<gene>
    <name evidence="11" type="primary">hemD</name>
    <name evidence="11" type="ORF">theurythT_01270</name>
</gene>
<reference evidence="11 12" key="1">
    <citation type="submission" date="2023-03" db="EMBL/GenBank/DDBJ databases">
        <title>Draft genome sequence of Thalassotalea eurytherma JCM 18482T.</title>
        <authorList>
            <person name="Sawabe T."/>
        </authorList>
    </citation>
    <scope>NUCLEOTIDE SEQUENCE [LARGE SCALE GENOMIC DNA]</scope>
    <source>
        <strain evidence="11 12">JCM 18482</strain>
    </source>
</reference>
<evidence type="ECO:0000313" key="11">
    <source>
        <dbReference type="EMBL" id="GLX80675.1"/>
    </source>
</evidence>
<dbReference type="EC" id="4.2.1.75" evidence="3 9"/>
<evidence type="ECO:0000256" key="1">
    <source>
        <dbReference type="ARBA" id="ARBA00004772"/>
    </source>
</evidence>
<dbReference type="InterPro" id="IPR039793">
    <property type="entry name" value="UROS/Hem4"/>
</dbReference>
<evidence type="ECO:0000259" key="10">
    <source>
        <dbReference type="Pfam" id="PF02602"/>
    </source>
</evidence>
<dbReference type="Pfam" id="PF02602">
    <property type="entry name" value="HEM4"/>
    <property type="match status" value="1"/>
</dbReference>
<sequence>MTKRNANILVTRPLPKGRELVSLLEAQGMQACEAPLFSYQAYPLGSTAPSPDIFIFVSVAAVEYAHAQQPIDSWQASQFIAVGQATKLALANLGISAISPTEQNSEGVLSLTALTQVHDKRIVIVRGDNGRELMFDTLTNRGAKVSYLQSYQRLWRTFSLPITNQWRQDGINFIICTSVAMLEKMANLLVTSDNYWQRSCTWVVASSRIYEKAKQLELTHIILANGASNQELVLACQNGSNYDRQKNNA</sequence>
<evidence type="ECO:0000256" key="3">
    <source>
        <dbReference type="ARBA" id="ARBA00013109"/>
    </source>
</evidence>
<dbReference type="Gene3D" id="3.40.50.10090">
    <property type="match status" value="2"/>
</dbReference>
<accession>A0ABQ6H0U6</accession>
<keyword evidence="4 9" id="KW-0456">Lyase</keyword>
<evidence type="ECO:0000256" key="5">
    <source>
        <dbReference type="ARBA" id="ARBA00023244"/>
    </source>
</evidence>
<comment type="similarity">
    <text evidence="2 9">Belongs to the uroporphyrinogen-III synthase family.</text>
</comment>